<organism evidence="2 3">
    <name type="scientific">Molossus molossus</name>
    <name type="common">Pallas' mastiff bat</name>
    <name type="synonym">Vespertilio molossus</name>
    <dbReference type="NCBI Taxonomy" id="27622"/>
    <lineage>
        <taxon>Eukaryota</taxon>
        <taxon>Metazoa</taxon>
        <taxon>Chordata</taxon>
        <taxon>Craniata</taxon>
        <taxon>Vertebrata</taxon>
        <taxon>Euteleostomi</taxon>
        <taxon>Mammalia</taxon>
        <taxon>Eutheria</taxon>
        <taxon>Laurasiatheria</taxon>
        <taxon>Chiroptera</taxon>
        <taxon>Yangochiroptera</taxon>
        <taxon>Molossidae</taxon>
        <taxon>Molossus</taxon>
    </lineage>
</organism>
<gene>
    <name evidence="2" type="ORF">HJG59_009413</name>
</gene>
<dbReference type="Proteomes" id="UP000550707">
    <property type="component" value="Unassembled WGS sequence"/>
</dbReference>
<keyword evidence="3" id="KW-1185">Reference proteome</keyword>
<protein>
    <submittedName>
        <fullName evidence="2">Uncharacterized protein</fullName>
    </submittedName>
</protein>
<dbReference type="InParanoid" id="A0A7J8DC37"/>
<evidence type="ECO:0000313" key="3">
    <source>
        <dbReference type="Proteomes" id="UP000550707"/>
    </source>
</evidence>
<comment type="caution">
    <text evidence="2">The sequence shown here is derived from an EMBL/GenBank/DDBJ whole genome shotgun (WGS) entry which is preliminary data.</text>
</comment>
<sequence length="241" mass="26909">MCLLRSPAESRGWPPGSALHPSEHRATWVSPEGRRRGRGFRASFSVLPALEEKSIGTLHLVVLRRSRSKLLTSVTQAALTRLCFTTVQAESVPSAFPQVHGQHFFVLKKPLPTGHICPPCVHLCQTSTVVGHVTSPLWSQRREFLQLSQGPGGGGSHRPSLQLLLRTTMARVRVELFLRRYGFVLLTESIWETKSILNVYCYCFDREISLWTEQTPDAHGNCSLAAPFWAQETGCFSMTPT</sequence>
<dbReference type="EMBL" id="JACASF010000018">
    <property type="protein sequence ID" value="KAF6420690.1"/>
    <property type="molecule type" value="Genomic_DNA"/>
</dbReference>
<evidence type="ECO:0000256" key="1">
    <source>
        <dbReference type="SAM" id="MobiDB-lite"/>
    </source>
</evidence>
<reference evidence="2 3" key="1">
    <citation type="journal article" date="2020" name="Nature">
        <title>Six reference-quality genomes reveal evolution of bat adaptations.</title>
        <authorList>
            <person name="Jebb D."/>
            <person name="Huang Z."/>
            <person name="Pippel M."/>
            <person name="Hughes G.M."/>
            <person name="Lavrichenko K."/>
            <person name="Devanna P."/>
            <person name="Winkler S."/>
            <person name="Jermiin L.S."/>
            <person name="Skirmuntt E.C."/>
            <person name="Katzourakis A."/>
            <person name="Burkitt-Gray L."/>
            <person name="Ray D.A."/>
            <person name="Sullivan K.A.M."/>
            <person name="Roscito J.G."/>
            <person name="Kirilenko B.M."/>
            <person name="Davalos L.M."/>
            <person name="Corthals A.P."/>
            <person name="Power M.L."/>
            <person name="Jones G."/>
            <person name="Ransome R.D."/>
            <person name="Dechmann D.K.N."/>
            <person name="Locatelli A.G."/>
            <person name="Puechmaille S.J."/>
            <person name="Fedrigo O."/>
            <person name="Jarvis E.D."/>
            <person name="Hiller M."/>
            <person name="Vernes S.C."/>
            <person name="Myers E.W."/>
            <person name="Teeling E.C."/>
        </authorList>
    </citation>
    <scope>NUCLEOTIDE SEQUENCE [LARGE SCALE GENOMIC DNA]</scope>
    <source>
        <strain evidence="2">MMolMol1</strain>
        <tissue evidence="2">Muscle</tissue>
    </source>
</reference>
<accession>A0A7J8DC37</accession>
<feature type="region of interest" description="Disordered" evidence="1">
    <location>
        <begin position="1"/>
        <end position="25"/>
    </location>
</feature>
<evidence type="ECO:0000313" key="2">
    <source>
        <dbReference type="EMBL" id="KAF6420690.1"/>
    </source>
</evidence>
<name>A0A7J8DC37_MOLMO</name>
<proteinExistence type="predicted"/>
<dbReference type="AlphaFoldDB" id="A0A7J8DC37"/>